<sequence>MNQYPSTRVFRREIGEADNSLFLDVMDRIVSRVILKMEAESSRSTNGMEDCCYDRSANPYVFVTGQFPG</sequence>
<dbReference type="Proteomes" id="UP001054837">
    <property type="component" value="Unassembled WGS sequence"/>
</dbReference>
<reference evidence="1 2" key="1">
    <citation type="submission" date="2021-06" db="EMBL/GenBank/DDBJ databases">
        <title>Caerostris darwini draft genome.</title>
        <authorList>
            <person name="Kono N."/>
            <person name="Arakawa K."/>
        </authorList>
    </citation>
    <scope>NUCLEOTIDE SEQUENCE [LARGE SCALE GENOMIC DNA]</scope>
</reference>
<comment type="caution">
    <text evidence="1">The sequence shown here is derived from an EMBL/GenBank/DDBJ whole genome shotgun (WGS) entry which is preliminary data.</text>
</comment>
<evidence type="ECO:0000313" key="1">
    <source>
        <dbReference type="EMBL" id="GIY61171.1"/>
    </source>
</evidence>
<keyword evidence="2" id="KW-1185">Reference proteome</keyword>
<dbReference type="AlphaFoldDB" id="A0AAV4UTW1"/>
<gene>
    <name evidence="1" type="ORF">CDAR_295871</name>
</gene>
<dbReference type="EMBL" id="BPLQ01011924">
    <property type="protein sequence ID" value="GIY61171.1"/>
    <property type="molecule type" value="Genomic_DNA"/>
</dbReference>
<proteinExistence type="predicted"/>
<accession>A0AAV4UTW1</accession>
<name>A0AAV4UTW1_9ARAC</name>
<evidence type="ECO:0000313" key="2">
    <source>
        <dbReference type="Proteomes" id="UP001054837"/>
    </source>
</evidence>
<protein>
    <submittedName>
        <fullName evidence="1">Uncharacterized protein</fullName>
    </submittedName>
</protein>
<organism evidence="1 2">
    <name type="scientific">Caerostris darwini</name>
    <dbReference type="NCBI Taxonomy" id="1538125"/>
    <lineage>
        <taxon>Eukaryota</taxon>
        <taxon>Metazoa</taxon>
        <taxon>Ecdysozoa</taxon>
        <taxon>Arthropoda</taxon>
        <taxon>Chelicerata</taxon>
        <taxon>Arachnida</taxon>
        <taxon>Araneae</taxon>
        <taxon>Araneomorphae</taxon>
        <taxon>Entelegynae</taxon>
        <taxon>Araneoidea</taxon>
        <taxon>Araneidae</taxon>
        <taxon>Caerostris</taxon>
    </lineage>
</organism>